<dbReference type="InterPro" id="IPR003870">
    <property type="entry name" value="DUF222"/>
</dbReference>
<dbReference type="CDD" id="cd00085">
    <property type="entry name" value="HNHc"/>
    <property type="match status" value="1"/>
</dbReference>
<comment type="caution">
    <text evidence="2">The sequence shown here is derived from an EMBL/GenBank/DDBJ whole genome shotgun (WGS) entry which is preliminary data.</text>
</comment>
<organism evidence="2 3">
    <name type="scientific">Paractinoplanes aksuensis</name>
    <dbReference type="NCBI Taxonomy" id="2939490"/>
    <lineage>
        <taxon>Bacteria</taxon>
        <taxon>Bacillati</taxon>
        <taxon>Actinomycetota</taxon>
        <taxon>Actinomycetes</taxon>
        <taxon>Micromonosporales</taxon>
        <taxon>Micromonosporaceae</taxon>
        <taxon>Paractinoplanes</taxon>
    </lineage>
</organism>
<protein>
    <submittedName>
        <fullName evidence="2">HNH endonuclease</fullName>
    </submittedName>
</protein>
<dbReference type="GO" id="GO:0004519">
    <property type="term" value="F:endonuclease activity"/>
    <property type="evidence" value="ECO:0007669"/>
    <property type="project" value="UniProtKB-KW"/>
</dbReference>
<feature type="domain" description="HNH nuclease" evidence="1">
    <location>
        <begin position="324"/>
        <end position="376"/>
    </location>
</feature>
<dbReference type="RefSeq" id="WP_253240980.1">
    <property type="nucleotide sequence ID" value="NZ_JAMYJR010000033.1"/>
</dbReference>
<proteinExistence type="predicted"/>
<keyword evidence="2" id="KW-0540">Nuclease</keyword>
<keyword evidence="2" id="KW-0255">Endonuclease</keyword>
<sequence length="418" mass="45237">MLAEVQQISEDAAKLAAAPLWSLSDEDIVDGLRTAYRLEQIAVALQARLVRQAEVRGHQTTPRWLRSHLLIDRRAARELGERAAALARHPEVEQALLDGRVDTGQATVITATIDTVATELAEAGDADADGRVAHDATTAMIELAERLPPLQLRRVGERILAHVAPQLAERTDELALTKQEERAHRARGFTLSAPVAGVVRLSGSLGVEDAALVRAALDPLCAPIVGDERNPAQRRADALAEVCRLALRTGELPATGGEPAQLSVTVAFDPLTQALGTATTDDGVRLSAESLRRLACDAKILPAVLGGAGQVLDLGRSQRLPTGTVRRALHLRDRGCAFPDCDRPPRWTDAHHVLAWTEGGATCLGNLVLLCRRHHRLIHHPTAGWQIRLGADGQPEFIPPPDVDPARVPRRNLYHLRL</sequence>
<dbReference type="SMART" id="SM00507">
    <property type="entry name" value="HNHc"/>
    <property type="match status" value="1"/>
</dbReference>
<gene>
    <name evidence="2" type="ORF">M1L60_30400</name>
</gene>
<dbReference type="Gene3D" id="1.10.30.50">
    <property type="match status" value="1"/>
</dbReference>
<evidence type="ECO:0000313" key="2">
    <source>
        <dbReference type="EMBL" id="MCO8274913.1"/>
    </source>
</evidence>
<dbReference type="Proteomes" id="UP001523369">
    <property type="component" value="Unassembled WGS sequence"/>
</dbReference>
<evidence type="ECO:0000313" key="3">
    <source>
        <dbReference type="Proteomes" id="UP001523369"/>
    </source>
</evidence>
<keyword evidence="2" id="KW-0378">Hydrolase</keyword>
<accession>A0ABT1DVQ1</accession>
<name>A0ABT1DVQ1_9ACTN</name>
<dbReference type="Pfam" id="PF02720">
    <property type="entry name" value="DUF222"/>
    <property type="match status" value="1"/>
</dbReference>
<keyword evidence="3" id="KW-1185">Reference proteome</keyword>
<dbReference type="InterPro" id="IPR003615">
    <property type="entry name" value="HNH_nuc"/>
</dbReference>
<dbReference type="EMBL" id="JAMYJR010000033">
    <property type="protein sequence ID" value="MCO8274913.1"/>
    <property type="molecule type" value="Genomic_DNA"/>
</dbReference>
<evidence type="ECO:0000259" key="1">
    <source>
        <dbReference type="SMART" id="SM00507"/>
    </source>
</evidence>
<reference evidence="2 3" key="1">
    <citation type="submission" date="2022-06" db="EMBL/GenBank/DDBJ databases">
        <title>New Species of the Genus Actinoplanes, ActinopZanes ferrugineus.</title>
        <authorList>
            <person name="Ding P."/>
        </authorList>
    </citation>
    <scope>NUCLEOTIDE SEQUENCE [LARGE SCALE GENOMIC DNA]</scope>
    <source>
        <strain evidence="2 3">TRM88003</strain>
    </source>
</reference>